<proteinExistence type="predicted"/>
<dbReference type="GO" id="GO:0055087">
    <property type="term" value="C:Ski complex"/>
    <property type="evidence" value="ECO:0007669"/>
    <property type="project" value="InterPro"/>
</dbReference>
<evidence type="ECO:0000313" key="4">
    <source>
        <dbReference type="EMBL" id="ODV83554.1"/>
    </source>
</evidence>
<keyword evidence="1" id="KW-0677">Repeat</keyword>
<reference evidence="5" key="1">
    <citation type="submission" date="2016-04" db="EMBL/GenBank/DDBJ databases">
        <title>Comparative genomics of biotechnologically important yeasts.</title>
        <authorList>
            <consortium name="DOE Joint Genome Institute"/>
            <person name="Riley R."/>
            <person name="Haridas S."/>
            <person name="Wolfe K.H."/>
            <person name="Lopes M.R."/>
            <person name="Hittinger C.T."/>
            <person name="Goker M."/>
            <person name="Salamov A."/>
            <person name="Wisecaver J."/>
            <person name="Long T.M."/>
            <person name="Aerts A.L."/>
            <person name="Barry K."/>
            <person name="Choi C."/>
            <person name="Clum A."/>
            <person name="Coughlan A.Y."/>
            <person name="Deshpande S."/>
            <person name="Douglass A.P."/>
            <person name="Hanson S.J."/>
            <person name="Klenk H.-P."/>
            <person name="Labutti K."/>
            <person name="Lapidus A."/>
            <person name="Lindquist E."/>
            <person name="Lipzen A."/>
            <person name="Meier-Kolthoff J.P."/>
            <person name="Ohm R.A."/>
            <person name="Otillar R.P."/>
            <person name="Pangilinan J."/>
            <person name="Peng Y."/>
            <person name="Rokas A."/>
            <person name="Rosa C.A."/>
            <person name="Scheuner C."/>
            <person name="Sibirny A.A."/>
            <person name="Slot J.C."/>
            <person name="Stielow J.B."/>
            <person name="Sun H."/>
            <person name="Kurtzman C.P."/>
            <person name="Blackwell M."/>
            <person name="Grigoriev I.V."/>
            <person name="Jeffries T.W."/>
        </authorList>
    </citation>
    <scope>NUCLEOTIDE SEQUENCE [LARGE SCALE GENOMIC DNA]</scope>
    <source>
        <strain evidence="5">NRRL YB-2248</strain>
    </source>
</reference>
<sequence>MSMVKNLLKQAKSALKDEDYDQVIYLCDKIVEDLDPKNYFAWVFKGKACSLRKGDDSKQSIESYLKATEIDSNELPAWKGLVQVLVKNDDYELFFKCVTSLAIALDNKNESLNEVIKSINMYMQRFTKSITGLEEYYLKHVIPGTTLGELIGQRIDKPAILLNRLITLLQNRENIAISTSSRLYKMKVPSTMNEKQLLAFNAIIWKHYEKSELPELYQQYLNICDSDKYRRKFEEKYLMYRYEMLKVAPTNLKKEISNDIMQMISGMITIKSPSQFAWELYFEWLDPVSIADLDLSQITDFIKLFGNVGLGSIFYAWILSDVSPYDKDKVHEYLKAEDVKQVKPKKKKQKKKLKILKKTEEQDDNEDQVVDEKIPGGASEEQLNLDQQQQQQQQQQDTLSLSDILEFMTKGLETSPKSIIGHRIVIDYFIHIKEYETALSYCKSIIPLISTQPKITSIDLPNARKESILKLATVYTYYESPKNFPKALTLFDKVLAGSPDNMSAKIGKGLILAEKGEFKNAEVLLSEVLKESPDDWNAMMEHSWCNIQLGNYETGRDELKKTYKMIIGTDANSFEIRSNALWRISESYLLEANESTDNTNIIQLVKSAYDNLIESLKQNSSNSSSYTSLGLIFLNYYDNKTRALNCFYKALQLDSGDLLAAKELARNFSNERDWEMVDMICHKIISSEKGKRMLSITTDDPSWPYRMLGCSALERQDDIKAIEFFQNALRIQPSDISSWVGLGESYLARGRLEASMKVFSHALTLDESNWQARYLLAVVHSSMGEFDEGVLELSVILDTIKPRESCVITALFETLVSKVLSEIDGGYISRSFATALQAFDVMKLASEVNPKSHRLWISLSDLLRLLLKVQTHIPKIPFDIVDQILENAPTDSDIDEELLTEVNSLDSLNSIDTKTFKSESKFVELCCYYMIQSSKKSLACASKKLPKLLRSSLLYNLGISYLESYKQQELKNHRDCAIRLLKKAIHLESSNPDYWEAMGIASLTKNAKVSQHCFIKASSLAPKNPRIWSNLAVLCLHHNDLQLANDCFMRSQSIAPGVSTSWSGQALIAEAHGDSDKANHLFTHSLVISNGTKPLSMLLYGLSLIKRLVGTGTNETDLDMVQELNVASFSMLNYLKYYPTDQLALSIYSIIIERTHDYKVGLDLSLKLCDLLEAKYNELETQEVLIGLSKAKAQLARLYLGEGFYDLAIETAEVSINILNAVDKLDDEIQKCVLSSLTTLGLSYFFNGDFESSITEYKKILDVSPDSKRIIVLISQVLFAFDTAETKQAAVDELLSNIESYGSSLIVVLTLASISIVENMDDYLPAMREELGLSLSLNDRILDGSNRHIPYLLDILNSKLGIENDKIWQRNAFLFPNDSNIWKRLNNNVALGIALNSNSVDSGELSEAYVNAGQLRGIQRGLLLNPQNANGWLALKGCL</sequence>
<organism evidence="4 5">
    <name type="scientific">[Candida] arabinofermentans NRRL YB-2248</name>
    <dbReference type="NCBI Taxonomy" id="983967"/>
    <lineage>
        <taxon>Eukaryota</taxon>
        <taxon>Fungi</taxon>
        <taxon>Dikarya</taxon>
        <taxon>Ascomycota</taxon>
        <taxon>Saccharomycotina</taxon>
        <taxon>Pichiomycetes</taxon>
        <taxon>Pichiales</taxon>
        <taxon>Pichiaceae</taxon>
        <taxon>Ogataea</taxon>
        <taxon>Ogataea/Candida clade</taxon>
    </lineage>
</organism>
<dbReference type="PANTHER" id="PTHR15704:SF7">
    <property type="entry name" value="SUPERKILLER COMPLEX PROTEIN 3"/>
    <property type="match status" value="1"/>
</dbReference>
<dbReference type="PANTHER" id="PTHR15704">
    <property type="entry name" value="SUPERKILLER 3 PROTEIN-RELATED"/>
    <property type="match status" value="1"/>
</dbReference>
<dbReference type="EMBL" id="KV453862">
    <property type="protein sequence ID" value="ODV83554.1"/>
    <property type="molecule type" value="Genomic_DNA"/>
</dbReference>
<keyword evidence="5" id="KW-1185">Reference proteome</keyword>
<dbReference type="InterPro" id="IPR040962">
    <property type="entry name" value="TPR_22"/>
</dbReference>
<dbReference type="Pfam" id="PF18833">
    <property type="entry name" value="TPR_22"/>
    <property type="match status" value="1"/>
</dbReference>
<dbReference type="InterPro" id="IPR039226">
    <property type="entry name" value="Ski3/TTC37"/>
</dbReference>
<evidence type="ECO:0000256" key="2">
    <source>
        <dbReference type="ARBA" id="ARBA00022803"/>
    </source>
</evidence>
<accession>A0A1E4SVL4</accession>
<dbReference type="OrthoDB" id="421075at2759"/>
<dbReference type="SMART" id="SM00028">
    <property type="entry name" value="TPR"/>
    <property type="match status" value="9"/>
</dbReference>
<dbReference type="Pfam" id="PF13181">
    <property type="entry name" value="TPR_8"/>
    <property type="match status" value="2"/>
</dbReference>
<feature type="repeat" description="TPR" evidence="3">
    <location>
        <begin position="736"/>
        <end position="769"/>
    </location>
</feature>
<feature type="repeat" description="TPR" evidence="3">
    <location>
        <begin position="1234"/>
        <end position="1267"/>
    </location>
</feature>
<dbReference type="Proteomes" id="UP000094801">
    <property type="component" value="Unassembled WGS sequence"/>
</dbReference>
<evidence type="ECO:0000256" key="1">
    <source>
        <dbReference type="ARBA" id="ARBA00022737"/>
    </source>
</evidence>
<dbReference type="Pfam" id="PF13432">
    <property type="entry name" value="TPR_16"/>
    <property type="match status" value="1"/>
</dbReference>
<evidence type="ECO:0000256" key="3">
    <source>
        <dbReference type="PROSITE-ProRule" id="PRU00339"/>
    </source>
</evidence>
<protein>
    <recommendedName>
        <fullName evidence="6">Superkiller protein 3</fullName>
    </recommendedName>
</protein>
<evidence type="ECO:0008006" key="6">
    <source>
        <dbReference type="Google" id="ProtNLM"/>
    </source>
</evidence>
<dbReference type="STRING" id="983967.A0A1E4SVL4"/>
<dbReference type="GO" id="GO:0006401">
    <property type="term" value="P:RNA catabolic process"/>
    <property type="evidence" value="ECO:0007669"/>
    <property type="project" value="InterPro"/>
</dbReference>
<dbReference type="InterPro" id="IPR019734">
    <property type="entry name" value="TPR_rpt"/>
</dbReference>
<evidence type="ECO:0000313" key="5">
    <source>
        <dbReference type="Proteomes" id="UP000094801"/>
    </source>
</evidence>
<name>A0A1E4SVL4_9ASCO</name>
<keyword evidence="2 3" id="KW-0802">TPR repeat</keyword>
<gene>
    <name evidence="4" type="ORF">CANARDRAFT_237681</name>
</gene>
<dbReference type="SUPFAM" id="SSF48452">
    <property type="entry name" value="TPR-like"/>
    <property type="match status" value="3"/>
</dbReference>
<dbReference type="PROSITE" id="PS50005">
    <property type="entry name" value="TPR"/>
    <property type="match status" value="3"/>
</dbReference>
<dbReference type="Gene3D" id="1.25.40.10">
    <property type="entry name" value="Tetratricopeptide repeat domain"/>
    <property type="match status" value="5"/>
</dbReference>
<dbReference type="InterPro" id="IPR011990">
    <property type="entry name" value="TPR-like_helical_dom_sf"/>
</dbReference>
<feature type="repeat" description="TPR" evidence="3">
    <location>
        <begin position="702"/>
        <end position="735"/>
    </location>
</feature>